<evidence type="ECO:0000313" key="1">
    <source>
        <dbReference type="EMBL" id="CAF4910120.1"/>
    </source>
</evidence>
<evidence type="ECO:0000313" key="2">
    <source>
        <dbReference type="Proteomes" id="UP000681720"/>
    </source>
</evidence>
<protein>
    <submittedName>
        <fullName evidence="1">Uncharacterized protein</fullName>
    </submittedName>
</protein>
<reference evidence="1" key="1">
    <citation type="submission" date="2021-02" db="EMBL/GenBank/DDBJ databases">
        <authorList>
            <person name="Nowell W R."/>
        </authorList>
    </citation>
    <scope>NUCLEOTIDE SEQUENCE</scope>
</reference>
<dbReference type="AlphaFoldDB" id="A0A8S3CHB5"/>
<organism evidence="1 2">
    <name type="scientific">Rotaria magnacalcarata</name>
    <dbReference type="NCBI Taxonomy" id="392030"/>
    <lineage>
        <taxon>Eukaryota</taxon>
        <taxon>Metazoa</taxon>
        <taxon>Spiralia</taxon>
        <taxon>Gnathifera</taxon>
        <taxon>Rotifera</taxon>
        <taxon>Eurotatoria</taxon>
        <taxon>Bdelloidea</taxon>
        <taxon>Philodinida</taxon>
        <taxon>Philodinidae</taxon>
        <taxon>Rotaria</taxon>
    </lineage>
</organism>
<accession>A0A8S3CHB5</accession>
<feature type="non-terminal residue" evidence="1">
    <location>
        <position position="1"/>
    </location>
</feature>
<dbReference type="EMBL" id="CAJOBJ010178702">
    <property type="protein sequence ID" value="CAF4910120.1"/>
    <property type="molecule type" value="Genomic_DNA"/>
</dbReference>
<gene>
    <name evidence="1" type="ORF">GIL414_LOCUS52281</name>
</gene>
<proteinExistence type="predicted"/>
<name>A0A8S3CHB5_9BILA</name>
<sequence length="71" mass="8385">QYELRVKGLIVRTPLIRVIQRDQPQIDEQPTPYIVTEVEDDQDQDKLKPETLQRRLSNVVIEDITNKENTL</sequence>
<comment type="caution">
    <text evidence="1">The sequence shown here is derived from an EMBL/GenBank/DDBJ whole genome shotgun (WGS) entry which is preliminary data.</text>
</comment>
<feature type="non-terminal residue" evidence="1">
    <location>
        <position position="71"/>
    </location>
</feature>
<dbReference type="Proteomes" id="UP000681720">
    <property type="component" value="Unassembled WGS sequence"/>
</dbReference>